<keyword evidence="3" id="KW-0813">Transport</keyword>
<dbReference type="InterPro" id="IPR043205">
    <property type="entry name" value="CYB561/CYBRD1-like"/>
</dbReference>
<feature type="transmembrane region" description="Helical" evidence="11">
    <location>
        <begin position="47"/>
        <end position="65"/>
    </location>
</feature>
<evidence type="ECO:0000256" key="11">
    <source>
        <dbReference type="SAM" id="Phobius"/>
    </source>
</evidence>
<feature type="transmembrane region" description="Helical" evidence="11">
    <location>
        <begin position="263"/>
        <end position="283"/>
    </location>
</feature>
<dbReference type="GO" id="GO:0046872">
    <property type="term" value="F:metal ion binding"/>
    <property type="evidence" value="ECO:0007669"/>
    <property type="project" value="UniProtKB-KW"/>
</dbReference>
<keyword evidence="5 11" id="KW-0812">Transmembrane</keyword>
<evidence type="ECO:0000256" key="10">
    <source>
        <dbReference type="ARBA" id="ARBA00023136"/>
    </source>
</evidence>
<keyword evidence="8 11" id="KW-1133">Transmembrane helix</keyword>
<gene>
    <name evidence="13" type="ORF">THAOC_32677</name>
</gene>
<comment type="subcellular location">
    <subcellularLocation>
        <location evidence="2">Membrane</location>
        <topology evidence="2">Multi-pass membrane protein</topology>
    </subcellularLocation>
</comment>
<dbReference type="OrthoDB" id="907479at2759"/>
<evidence type="ECO:0000313" key="14">
    <source>
        <dbReference type="Proteomes" id="UP000266841"/>
    </source>
</evidence>
<evidence type="ECO:0000313" key="13">
    <source>
        <dbReference type="EMBL" id="EJK48515.1"/>
    </source>
</evidence>
<dbReference type="EMBL" id="AGNL01045747">
    <property type="protein sequence ID" value="EJK48515.1"/>
    <property type="molecule type" value="Genomic_DNA"/>
</dbReference>
<dbReference type="Pfam" id="PF03188">
    <property type="entry name" value="Cytochrom_B561"/>
    <property type="match status" value="1"/>
</dbReference>
<protein>
    <recommendedName>
        <fullName evidence="12">Cytochrome b561 domain-containing protein</fullName>
    </recommendedName>
</protein>
<evidence type="ECO:0000256" key="6">
    <source>
        <dbReference type="ARBA" id="ARBA00022723"/>
    </source>
</evidence>
<dbReference type="InterPro" id="IPR006593">
    <property type="entry name" value="Cyt_b561/ferric_Rdtase_TM"/>
</dbReference>
<dbReference type="PANTHER" id="PTHR10106">
    <property type="entry name" value="CYTOCHROME B561-RELATED"/>
    <property type="match status" value="1"/>
</dbReference>
<keyword evidence="4" id="KW-0349">Heme</keyword>
<dbReference type="GO" id="GO:0016491">
    <property type="term" value="F:oxidoreductase activity"/>
    <property type="evidence" value="ECO:0007669"/>
    <property type="project" value="InterPro"/>
</dbReference>
<evidence type="ECO:0000256" key="7">
    <source>
        <dbReference type="ARBA" id="ARBA00022982"/>
    </source>
</evidence>
<comment type="caution">
    <text evidence="13">The sequence shown here is derived from an EMBL/GenBank/DDBJ whole genome shotgun (WGS) entry which is preliminary data.</text>
</comment>
<evidence type="ECO:0000256" key="3">
    <source>
        <dbReference type="ARBA" id="ARBA00022448"/>
    </source>
</evidence>
<evidence type="ECO:0000256" key="9">
    <source>
        <dbReference type="ARBA" id="ARBA00023004"/>
    </source>
</evidence>
<sequence length="288" mass="30912">MATAATGAIGGRRSADEEDLVGYGTAAAASTIAESSSLQKLQKSSSIISLMLSPIAIILVSVWAAELGGVSWKEGESSKVFNWHPILMICAFSLMNVATLVFRITDTSSYQTRLDTNSTSSAEHKSKKRVAKTIHGSVWSISFILGIVAMMAVVKSHNDAISGYIANLYSLHSWVGVLVMTLYTLQLMVGLLSFGGFRNRLTNSPAILEIHKFSGSLLHILITVTILLGLQEKEGFISCSYSVDSADTMPFLHLGDIPSSCKISHGLGIVVLLIGILTSFSLARFPRI</sequence>
<feature type="transmembrane region" description="Helical" evidence="11">
    <location>
        <begin position="174"/>
        <end position="192"/>
    </location>
</feature>
<organism evidence="13 14">
    <name type="scientific">Thalassiosira oceanica</name>
    <name type="common">Marine diatom</name>
    <dbReference type="NCBI Taxonomy" id="159749"/>
    <lineage>
        <taxon>Eukaryota</taxon>
        <taxon>Sar</taxon>
        <taxon>Stramenopiles</taxon>
        <taxon>Ochrophyta</taxon>
        <taxon>Bacillariophyta</taxon>
        <taxon>Coscinodiscophyceae</taxon>
        <taxon>Thalassiosirophycidae</taxon>
        <taxon>Thalassiosirales</taxon>
        <taxon>Thalassiosiraceae</taxon>
        <taxon>Thalassiosira</taxon>
    </lineage>
</organism>
<evidence type="ECO:0000259" key="12">
    <source>
        <dbReference type="PROSITE" id="PS50939"/>
    </source>
</evidence>
<feature type="transmembrane region" description="Helical" evidence="11">
    <location>
        <begin position="134"/>
        <end position="154"/>
    </location>
</feature>
<keyword evidence="10 11" id="KW-0472">Membrane</keyword>
<dbReference type="Proteomes" id="UP000266841">
    <property type="component" value="Unassembled WGS sequence"/>
</dbReference>
<feature type="transmembrane region" description="Helical" evidence="11">
    <location>
        <begin position="213"/>
        <end position="230"/>
    </location>
</feature>
<comment type="cofactor">
    <cofactor evidence="1">
        <name>heme b</name>
        <dbReference type="ChEBI" id="CHEBI:60344"/>
    </cofactor>
</comment>
<dbReference type="SMART" id="SM00665">
    <property type="entry name" value="B561"/>
    <property type="match status" value="1"/>
</dbReference>
<feature type="transmembrane region" description="Helical" evidence="11">
    <location>
        <begin position="85"/>
        <end position="104"/>
    </location>
</feature>
<evidence type="ECO:0000256" key="8">
    <source>
        <dbReference type="ARBA" id="ARBA00022989"/>
    </source>
</evidence>
<name>K0R6M0_THAOC</name>
<dbReference type="eggNOG" id="KOG1619">
    <property type="taxonomic scope" value="Eukaryota"/>
</dbReference>
<evidence type="ECO:0000256" key="4">
    <source>
        <dbReference type="ARBA" id="ARBA00022617"/>
    </source>
</evidence>
<dbReference type="PANTHER" id="PTHR10106:SF0">
    <property type="entry name" value="LD36721P"/>
    <property type="match status" value="1"/>
</dbReference>
<evidence type="ECO:0000256" key="5">
    <source>
        <dbReference type="ARBA" id="ARBA00022692"/>
    </source>
</evidence>
<dbReference type="GO" id="GO:0016020">
    <property type="term" value="C:membrane"/>
    <property type="evidence" value="ECO:0007669"/>
    <property type="project" value="UniProtKB-SubCell"/>
</dbReference>
<keyword evidence="14" id="KW-1185">Reference proteome</keyword>
<keyword evidence="7" id="KW-0249">Electron transport</keyword>
<dbReference type="AlphaFoldDB" id="K0R6M0"/>
<keyword evidence="6" id="KW-0479">Metal-binding</keyword>
<evidence type="ECO:0000256" key="1">
    <source>
        <dbReference type="ARBA" id="ARBA00001970"/>
    </source>
</evidence>
<feature type="domain" description="Cytochrome b561" evidence="12">
    <location>
        <begin position="48"/>
        <end position="283"/>
    </location>
</feature>
<accession>K0R6M0</accession>
<dbReference type="Gene3D" id="1.20.120.1770">
    <property type="match status" value="1"/>
</dbReference>
<dbReference type="OMA" id="GYIANLY"/>
<evidence type="ECO:0000256" key="2">
    <source>
        <dbReference type="ARBA" id="ARBA00004141"/>
    </source>
</evidence>
<proteinExistence type="predicted"/>
<dbReference type="PROSITE" id="PS50939">
    <property type="entry name" value="CYTOCHROME_B561"/>
    <property type="match status" value="1"/>
</dbReference>
<keyword evidence="9" id="KW-0408">Iron</keyword>
<reference evidence="13 14" key="1">
    <citation type="journal article" date="2012" name="Genome Biol.">
        <title>Genome and low-iron response of an oceanic diatom adapted to chronic iron limitation.</title>
        <authorList>
            <person name="Lommer M."/>
            <person name="Specht M."/>
            <person name="Roy A.S."/>
            <person name="Kraemer L."/>
            <person name="Andreson R."/>
            <person name="Gutowska M.A."/>
            <person name="Wolf J."/>
            <person name="Bergner S.V."/>
            <person name="Schilhabel M.B."/>
            <person name="Klostermeier U.C."/>
            <person name="Beiko R.G."/>
            <person name="Rosenstiel P."/>
            <person name="Hippler M."/>
            <person name="Laroche J."/>
        </authorList>
    </citation>
    <scope>NUCLEOTIDE SEQUENCE [LARGE SCALE GENOMIC DNA]</scope>
    <source>
        <strain evidence="13 14">CCMP1005</strain>
    </source>
</reference>